<reference evidence="9" key="1">
    <citation type="submission" date="2019-11" db="EMBL/GenBank/DDBJ databases">
        <authorList>
            <person name="Feng L."/>
        </authorList>
    </citation>
    <scope>NUCLEOTIDE SEQUENCE</scope>
    <source>
        <strain evidence="9">AcaccaeLFYP115</strain>
    </source>
</reference>
<evidence type="ECO:0000256" key="8">
    <source>
        <dbReference type="PIRNR" id="PIRNR006351"/>
    </source>
</evidence>
<dbReference type="GO" id="GO:0008982">
    <property type="term" value="F:protein-N(PI)-phosphohistidine-sugar phosphotransferase activity"/>
    <property type="evidence" value="ECO:0007669"/>
    <property type="project" value="UniProtKB-UniRule"/>
</dbReference>
<dbReference type="InterPro" id="IPR004796">
    <property type="entry name" value="PTS_IIC_cello"/>
</dbReference>
<dbReference type="InterPro" id="IPR051088">
    <property type="entry name" value="PTS_Sugar-EIIC/EIIB"/>
</dbReference>
<dbReference type="GO" id="GO:1901264">
    <property type="term" value="P:carbohydrate derivative transport"/>
    <property type="evidence" value="ECO:0007669"/>
    <property type="project" value="TreeGrafter"/>
</dbReference>
<name>A0A6N2SKQ2_9FIRM</name>
<dbReference type="InterPro" id="IPR004501">
    <property type="entry name" value="PTS_EIIC_3"/>
</dbReference>
<evidence type="ECO:0000313" key="9">
    <source>
        <dbReference type="EMBL" id="VYS93674.1"/>
    </source>
</evidence>
<dbReference type="Pfam" id="PF02378">
    <property type="entry name" value="PTS_EIIC"/>
    <property type="match status" value="1"/>
</dbReference>
<evidence type="ECO:0000256" key="3">
    <source>
        <dbReference type="ARBA" id="ARBA00022475"/>
    </source>
</evidence>
<dbReference type="GO" id="GO:0005886">
    <property type="term" value="C:plasma membrane"/>
    <property type="evidence" value="ECO:0007669"/>
    <property type="project" value="UniProtKB-SubCell"/>
</dbReference>
<organism evidence="9">
    <name type="scientific">Anaerostipes caccae</name>
    <dbReference type="NCBI Taxonomy" id="105841"/>
    <lineage>
        <taxon>Bacteria</taxon>
        <taxon>Bacillati</taxon>
        <taxon>Bacillota</taxon>
        <taxon>Clostridia</taxon>
        <taxon>Lachnospirales</taxon>
        <taxon>Lachnospiraceae</taxon>
        <taxon>Anaerostipes</taxon>
    </lineage>
</organism>
<evidence type="ECO:0000256" key="1">
    <source>
        <dbReference type="ARBA" id="ARBA00004651"/>
    </source>
</evidence>
<keyword evidence="6" id="KW-1133">Transmembrane helix</keyword>
<dbReference type="GO" id="GO:0009401">
    <property type="term" value="P:phosphoenolpyruvate-dependent sugar phosphotransferase system"/>
    <property type="evidence" value="ECO:0007669"/>
    <property type="project" value="InterPro"/>
</dbReference>
<keyword evidence="2 8" id="KW-0813">Transport</keyword>
<evidence type="ECO:0000256" key="7">
    <source>
        <dbReference type="ARBA" id="ARBA00023136"/>
    </source>
</evidence>
<dbReference type="RefSeq" id="WP_006566619.1">
    <property type="nucleotide sequence ID" value="NZ_BAABZP010000001.1"/>
</dbReference>
<dbReference type="PIRSF" id="PIRSF006351">
    <property type="entry name" value="PTS_EIIC-Cellobiose"/>
    <property type="match status" value="1"/>
</dbReference>
<dbReference type="PROSITE" id="PS51105">
    <property type="entry name" value="PTS_EIIC_TYPE_3"/>
    <property type="match status" value="1"/>
</dbReference>
<comment type="function">
    <text evidence="8">The phosphoenolpyruvate-dependent sugar phosphotransferase system (PTS), a major carbohydrate active -transport system, catalyzes the phosphorylation of incoming sugar substrates concomitant with their translocation across the cell membrane.</text>
</comment>
<keyword evidence="5" id="KW-0812">Transmembrane</keyword>
<keyword evidence="4 8" id="KW-0762">Sugar transport</keyword>
<evidence type="ECO:0000256" key="6">
    <source>
        <dbReference type="ARBA" id="ARBA00022989"/>
    </source>
</evidence>
<evidence type="ECO:0000256" key="4">
    <source>
        <dbReference type="ARBA" id="ARBA00022597"/>
    </source>
</evidence>
<dbReference type="AlphaFoldDB" id="A0A6N2SKQ2"/>
<dbReference type="PANTHER" id="PTHR33989">
    <property type="match status" value="1"/>
</dbReference>
<dbReference type="PANTHER" id="PTHR33989:SF10">
    <property type="entry name" value="PERMEASE IIC COMPONENT"/>
    <property type="match status" value="1"/>
</dbReference>
<evidence type="ECO:0000256" key="2">
    <source>
        <dbReference type="ARBA" id="ARBA00022448"/>
    </source>
</evidence>
<keyword evidence="7 8" id="KW-0472">Membrane</keyword>
<proteinExistence type="predicted"/>
<evidence type="ECO:0000256" key="5">
    <source>
        <dbReference type="ARBA" id="ARBA00022692"/>
    </source>
</evidence>
<accession>A0A6N2SKQ2</accession>
<keyword evidence="3 8" id="KW-1003">Cell membrane</keyword>
<dbReference type="InterPro" id="IPR003352">
    <property type="entry name" value="PTS_EIIC"/>
</dbReference>
<comment type="subcellular location">
    <subcellularLocation>
        <location evidence="1">Cell membrane</location>
        <topology evidence="1">Multi-pass membrane protein</topology>
    </subcellularLocation>
</comment>
<sequence>MKNEKKSNPIIEKIMKITEKLSAEVHLRAVRDAFLLTIPFLVLSGFMTFIAYVLLAEGSAVYNALPGNVSAGLISICSKTINGGQNILALLMVLLVSYNLAKYKKYHNPLMAALISLGALFIMMPDTLSYTPIGTNGMFVSLITALFVTEAFLALSKQEKLKLKISGNVPPAITESFNSMFVIIIIELVVALLAFACYAISGMGVHDMINAVLQKPLVGVATTLPAFLCYFGFGQCLCYFFGIHPAGVINPIVEPALLVAINENNQAWLAGKEIPHIITLPFRDVYGTLGGIACTLGLLIAIFIVSKRSDVRSIAKLSLPVSVFNINEPVLFGLPIVFNPIMFVPFCFTTTVIYIVAYAATALGLVSRLVVYTTWSTPIFLSGYMASGGDFRNVILQVICLGIAVLIYLPFVKLLDRQQITAVEEEEFTEDDLTL</sequence>
<gene>
    <name evidence="9" type="primary">licC_2</name>
    <name evidence="9" type="ORF">ACLFYP115_01000</name>
</gene>
<protein>
    <recommendedName>
        <fullName evidence="8">Permease IIC component</fullName>
    </recommendedName>
</protein>
<dbReference type="NCBIfam" id="TIGR00410">
    <property type="entry name" value="lacE"/>
    <property type="match status" value="1"/>
</dbReference>
<dbReference type="EMBL" id="CACRSQ010000003">
    <property type="protein sequence ID" value="VYS93674.1"/>
    <property type="molecule type" value="Genomic_DNA"/>
</dbReference>